<sequence>MSKELERAEKIAATEEEVEEFFAILKRMQAAVKYFGEGWRTAVESEVAPDAAAEVVENDNINGGDDEGNDKEEMVTRKKGERVVVVEEDQNGFLDLNSVPGGESHFASD</sequence>
<keyword evidence="2" id="KW-1185">Reference proteome</keyword>
<evidence type="ECO:0000313" key="1">
    <source>
        <dbReference type="EMBL" id="KAJ0048002.1"/>
    </source>
</evidence>
<organism evidence="1 2">
    <name type="scientific">Pistacia integerrima</name>
    <dbReference type="NCBI Taxonomy" id="434235"/>
    <lineage>
        <taxon>Eukaryota</taxon>
        <taxon>Viridiplantae</taxon>
        <taxon>Streptophyta</taxon>
        <taxon>Embryophyta</taxon>
        <taxon>Tracheophyta</taxon>
        <taxon>Spermatophyta</taxon>
        <taxon>Magnoliopsida</taxon>
        <taxon>eudicotyledons</taxon>
        <taxon>Gunneridae</taxon>
        <taxon>Pentapetalae</taxon>
        <taxon>rosids</taxon>
        <taxon>malvids</taxon>
        <taxon>Sapindales</taxon>
        <taxon>Anacardiaceae</taxon>
        <taxon>Pistacia</taxon>
    </lineage>
</organism>
<dbReference type="EMBL" id="CM047737">
    <property type="protein sequence ID" value="KAJ0048002.1"/>
    <property type="molecule type" value="Genomic_DNA"/>
</dbReference>
<accession>A0ACC0ZBN5</accession>
<dbReference type="Proteomes" id="UP001163603">
    <property type="component" value="Chromosome 2"/>
</dbReference>
<name>A0ACC0ZBN5_9ROSI</name>
<gene>
    <name evidence="1" type="ORF">Pint_16461</name>
</gene>
<protein>
    <submittedName>
        <fullName evidence="1">Uncharacterized protein</fullName>
    </submittedName>
</protein>
<proteinExistence type="predicted"/>
<comment type="caution">
    <text evidence="1">The sequence shown here is derived from an EMBL/GenBank/DDBJ whole genome shotgun (WGS) entry which is preliminary data.</text>
</comment>
<reference evidence="2" key="1">
    <citation type="journal article" date="2023" name="G3 (Bethesda)">
        <title>Genome assembly and association tests identify interacting loci associated with vigor, precocity, and sex in interspecific pistachio rootstocks.</title>
        <authorList>
            <person name="Palmer W."/>
            <person name="Jacygrad E."/>
            <person name="Sagayaradj S."/>
            <person name="Cavanaugh K."/>
            <person name="Han R."/>
            <person name="Bertier L."/>
            <person name="Beede B."/>
            <person name="Kafkas S."/>
            <person name="Golino D."/>
            <person name="Preece J."/>
            <person name="Michelmore R."/>
        </authorList>
    </citation>
    <scope>NUCLEOTIDE SEQUENCE [LARGE SCALE GENOMIC DNA]</scope>
</reference>
<evidence type="ECO:0000313" key="2">
    <source>
        <dbReference type="Proteomes" id="UP001163603"/>
    </source>
</evidence>